<gene>
    <name evidence="2" type="ORF">GPUH_LOCUS12936</name>
</gene>
<name>A0A183DW45_9BILA</name>
<dbReference type="WBParaSite" id="GPUH_0001295001-mRNA-1">
    <property type="protein sequence ID" value="GPUH_0001295001-mRNA-1"/>
    <property type="gene ID" value="GPUH_0001295001"/>
</dbReference>
<dbReference type="EMBL" id="UYRT01079750">
    <property type="protein sequence ID" value="VDN21326.1"/>
    <property type="molecule type" value="Genomic_DNA"/>
</dbReference>
<evidence type="ECO:0000313" key="3">
    <source>
        <dbReference type="Proteomes" id="UP000271098"/>
    </source>
</evidence>
<reference evidence="4" key="1">
    <citation type="submission" date="2016-06" db="UniProtKB">
        <authorList>
            <consortium name="WormBaseParasite"/>
        </authorList>
    </citation>
    <scope>IDENTIFICATION</scope>
</reference>
<reference evidence="2 3" key="2">
    <citation type="submission" date="2018-11" db="EMBL/GenBank/DDBJ databases">
        <authorList>
            <consortium name="Pathogen Informatics"/>
        </authorList>
    </citation>
    <scope>NUCLEOTIDE SEQUENCE [LARGE SCALE GENOMIC DNA]</scope>
</reference>
<evidence type="ECO:0000313" key="2">
    <source>
        <dbReference type="EMBL" id="VDN21326.1"/>
    </source>
</evidence>
<accession>A0A183DW45</accession>
<evidence type="ECO:0000313" key="4">
    <source>
        <dbReference type="WBParaSite" id="GPUH_0001295001-mRNA-1"/>
    </source>
</evidence>
<organism evidence="4">
    <name type="scientific">Gongylonema pulchrum</name>
    <dbReference type="NCBI Taxonomy" id="637853"/>
    <lineage>
        <taxon>Eukaryota</taxon>
        <taxon>Metazoa</taxon>
        <taxon>Ecdysozoa</taxon>
        <taxon>Nematoda</taxon>
        <taxon>Chromadorea</taxon>
        <taxon>Rhabditida</taxon>
        <taxon>Spirurina</taxon>
        <taxon>Spiruromorpha</taxon>
        <taxon>Spiruroidea</taxon>
        <taxon>Gongylonematidae</taxon>
        <taxon>Gongylonema</taxon>
    </lineage>
</organism>
<evidence type="ECO:0000256" key="1">
    <source>
        <dbReference type="SAM" id="MobiDB-lite"/>
    </source>
</evidence>
<feature type="region of interest" description="Disordered" evidence="1">
    <location>
        <begin position="34"/>
        <end position="100"/>
    </location>
</feature>
<protein>
    <submittedName>
        <fullName evidence="2 4">Uncharacterized protein</fullName>
    </submittedName>
</protein>
<sequence>MFPMGTTCKRMSSAQPEIKLSNFEEALRAPAAAAVVADKQPPPSEQLGTAKMPPSTPPEMPVPPVRRVHAFPTSSLPRPALADRFIGTDPTTPSANVGTPPATFSALLNCCKMRRTCE</sequence>
<dbReference type="AlphaFoldDB" id="A0A183DW45"/>
<keyword evidence="3" id="KW-1185">Reference proteome</keyword>
<feature type="compositionally biased region" description="Pro residues" evidence="1">
    <location>
        <begin position="54"/>
        <end position="64"/>
    </location>
</feature>
<proteinExistence type="predicted"/>
<dbReference type="Proteomes" id="UP000271098">
    <property type="component" value="Unassembled WGS sequence"/>
</dbReference>